<dbReference type="STRING" id="1450537.A0A395IBU5"/>
<dbReference type="EMBL" id="KZ824269">
    <property type="protein sequence ID" value="RAL16623.1"/>
    <property type="molecule type" value="Genomic_DNA"/>
</dbReference>
<feature type="non-terminal residue" evidence="2">
    <location>
        <position position="1"/>
    </location>
</feature>
<dbReference type="Pfam" id="PF01042">
    <property type="entry name" value="Ribonuc_L-PSP"/>
    <property type="match status" value="1"/>
</dbReference>
<dbReference type="Gene3D" id="3.30.1330.40">
    <property type="entry name" value="RutC-like"/>
    <property type="match status" value="1"/>
</dbReference>
<dbReference type="Proteomes" id="UP000248961">
    <property type="component" value="Unassembled WGS sequence"/>
</dbReference>
<dbReference type="GO" id="GO:0019239">
    <property type="term" value="F:deaminase activity"/>
    <property type="evidence" value="ECO:0007669"/>
    <property type="project" value="TreeGrafter"/>
</dbReference>
<dbReference type="AlphaFoldDB" id="A0A395IBU5"/>
<name>A0A395IBU5_ASPHC</name>
<dbReference type="InterPro" id="IPR006175">
    <property type="entry name" value="YjgF/YER057c/UK114"/>
</dbReference>
<dbReference type="VEuPathDB" id="FungiDB:BO97DRAFT_308214"/>
<dbReference type="GeneID" id="37195470"/>
<evidence type="ECO:0000313" key="3">
    <source>
        <dbReference type="Proteomes" id="UP000248961"/>
    </source>
</evidence>
<gene>
    <name evidence="2" type="ORF">BO97DRAFT_308214</name>
</gene>
<feature type="non-terminal residue" evidence="2">
    <location>
        <position position="132"/>
    </location>
</feature>
<dbReference type="InterPro" id="IPR035959">
    <property type="entry name" value="RutC-like_sf"/>
</dbReference>
<dbReference type="RefSeq" id="XP_025555777.1">
    <property type="nucleotide sequence ID" value="XM_025691181.1"/>
</dbReference>
<keyword evidence="3" id="KW-1185">Reference proteome</keyword>
<dbReference type="OrthoDB" id="309640at2759"/>
<dbReference type="PANTHER" id="PTHR11803">
    <property type="entry name" value="2-IMINOBUTANOATE/2-IMINOPROPANOATE DEAMINASE RIDA"/>
    <property type="match status" value="1"/>
</dbReference>
<dbReference type="SUPFAM" id="SSF55298">
    <property type="entry name" value="YjgF-like"/>
    <property type="match status" value="1"/>
</dbReference>
<proteinExistence type="inferred from homology"/>
<sequence>TVKAIAPPSIHSPQGKYSHVLLIEGPHKTIEIAGQVGMKPDGTIPATYDEQVQQAFQNLKACLDSVGSSTQPIITRLRYYIVDYNPEKFGPLREARELIFEGYSHPFPPSVLVPVPALGDPAFLVEVEASAV</sequence>
<reference evidence="2 3" key="1">
    <citation type="submission" date="2018-02" db="EMBL/GenBank/DDBJ databases">
        <title>The genomes of Aspergillus section Nigri reveals drivers in fungal speciation.</title>
        <authorList>
            <consortium name="DOE Joint Genome Institute"/>
            <person name="Vesth T.C."/>
            <person name="Nybo J."/>
            <person name="Theobald S."/>
            <person name="Brandl J."/>
            <person name="Frisvad J.C."/>
            <person name="Nielsen K.F."/>
            <person name="Lyhne E.K."/>
            <person name="Kogle M.E."/>
            <person name="Kuo A."/>
            <person name="Riley R."/>
            <person name="Clum A."/>
            <person name="Nolan M."/>
            <person name="Lipzen A."/>
            <person name="Salamov A."/>
            <person name="Henrissat B."/>
            <person name="Wiebenga A."/>
            <person name="De vries R.P."/>
            <person name="Grigoriev I.V."/>
            <person name="Mortensen U.H."/>
            <person name="Andersen M.R."/>
            <person name="Baker S.E."/>
        </authorList>
    </citation>
    <scope>NUCLEOTIDE SEQUENCE [LARGE SCALE GENOMIC DNA]</scope>
    <source>
        <strain evidence="2 3">CBS 101889</strain>
    </source>
</reference>
<accession>A0A395IBU5</accession>
<dbReference type="GO" id="GO:0005829">
    <property type="term" value="C:cytosol"/>
    <property type="evidence" value="ECO:0007669"/>
    <property type="project" value="TreeGrafter"/>
</dbReference>
<protein>
    <submittedName>
        <fullName evidence="2">YjgF-like protein</fullName>
    </submittedName>
</protein>
<dbReference type="PANTHER" id="PTHR11803:SF58">
    <property type="entry name" value="PROTEIN HMF1-RELATED"/>
    <property type="match status" value="1"/>
</dbReference>
<organism evidence="2 3">
    <name type="scientific">Aspergillus homomorphus (strain CBS 101889)</name>
    <dbReference type="NCBI Taxonomy" id="1450537"/>
    <lineage>
        <taxon>Eukaryota</taxon>
        <taxon>Fungi</taxon>
        <taxon>Dikarya</taxon>
        <taxon>Ascomycota</taxon>
        <taxon>Pezizomycotina</taxon>
        <taxon>Eurotiomycetes</taxon>
        <taxon>Eurotiomycetidae</taxon>
        <taxon>Eurotiales</taxon>
        <taxon>Aspergillaceae</taxon>
        <taxon>Aspergillus</taxon>
        <taxon>Aspergillus subgen. Circumdati</taxon>
    </lineage>
</organism>
<evidence type="ECO:0000256" key="1">
    <source>
        <dbReference type="ARBA" id="ARBA00010552"/>
    </source>
</evidence>
<evidence type="ECO:0000313" key="2">
    <source>
        <dbReference type="EMBL" id="RAL16623.1"/>
    </source>
</evidence>
<comment type="similarity">
    <text evidence="1">Belongs to the RutC family.</text>
</comment>